<dbReference type="RefSeq" id="WP_187468085.1">
    <property type="nucleotide sequence ID" value="NZ_JACSIT010000148.1"/>
</dbReference>
<dbReference type="Pfam" id="PF07593">
    <property type="entry name" value="UnbV_ASPIC"/>
    <property type="match status" value="1"/>
</dbReference>
<keyword evidence="2" id="KW-1133">Transmembrane helix</keyword>
<feature type="domain" description="ASPIC/UnbV" evidence="4">
    <location>
        <begin position="456"/>
        <end position="523"/>
    </location>
</feature>
<evidence type="ECO:0000256" key="3">
    <source>
        <dbReference type="SAM" id="SignalP"/>
    </source>
</evidence>
<feature type="transmembrane region" description="Helical" evidence="2">
    <location>
        <begin position="536"/>
        <end position="555"/>
    </location>
</feature>
<accession>A0A923PRD1</accession>
<keyword evidence="2" id="KW-0472">Membrane</keyword>
<keyword evidence="1 3" id="KW-0732">Signal</keyword>
<proteinExistence type="predicted"/>
<keyword evidence="2" id="KW-0812">Transmembrane</keyword>
<dbReference type="Pfam" id="PF13517">
    <property type="entry name" value="FG-GAP_3"/>
    <property type="match status" value="4"/>
</dbReference>
<dbReference type="Gene3D" id="2.130.10.130">
    <property type="entry name" value="Integrin alpha, N-terminal"/>
    <property type="match status" value="2"/>
</dbReference>
<dbReference type="PANTHER" id="PTHR16026">
    <property type="entry name" value="CARTILAGE ACIDIC PROTEIN 1"/>
    <property type="match status" value="1"/>
</dbReference>
<dbReference type="PANTHER" id="PTHR16026:SF0">
    <property type="entry name" value="CARTILAGE ACIDIC PROTEIN 1"/>
    <property type="match status" value="1"/>
</dbReference>
<evidence type="ECO:0000313" key="6">
    <source>
        <dbReference type="Proteomes" id="UP000650081"/>
    </source>
</evidence>
<dbReference type="SUPFAM" id="SSF69318">
    <property type="entry name" value="Integrin alpha N-terminal domain"/>
    <property type="match status" value="1"/>
</dbReference>
<dbReference type="InterPro" id="IPR027039">
    <property type="entry name" value="Crtac1"/>
</dbReference>
<evidence type="ECO:0000256" key="1">
    <source>
        <dbReference type="ARBA" id="ARBA00022729"/>
    </source>
</evidence>
<evidence type="ECO:0000313" key="5">
    <source>
        <dbReference type="EMBL" id="MBC6996063.1"/>
    </source>
</evidence>
<protein>
    <submittedName>
        <fullName evidence="5">CRTAC1 family protein</fullName>
    </submittedName>
</protein>
<dbReference type="Proteomes" id="UP000650081">
    <property type="component" value="Unassembled WGS sequence"/>
</dbReference>
<comment type="caution">
    <text evidence="5">The sequence shown here is derived from an EMBL/GenBank/DDBJ whole genome shotgun (WGS) entry which is preliminary data.</text>
</comment>
<dbReference type="AlphaFoldDB" id="A0A923PRD1"/>
<feature type="signal peptide" evidence="3">
    <location>
        <begin position="1"/>
        <end position="18"/>
    </location>
</feature>
<keyword evidence="6" id="KW-1185">Reference proteome</keyword>
<sequence>MRKSSFFLGLLASGALLGQSPTPFTDVTDSAGIQHQFRVLEGMFGGGACVLDYNLDGFEDVYLTGGTADDQLLRNNGDGTMTNVFEGSGLELTRRFVTQGVSGADVNRDGYVDLFITTITARDSARTIPRAKNLLFLNQGDGTFADATDEFGLGPLYSFSTGGSFGDFNADGWPDLYVGNYFIGYEGKLSVISDATIVGANQTAYDYLLRNDQGTRFTNVYEDYGLRHRGFGFGGLFTDFDNDGDQDLIVNNDFGYKATPSYVLENRSPRKKFNYVEEDYALDLKINAMGSAAGDYNQDGYLDYYVTNIRFNRFMVSQGPGKPFVNLTKEMNMHYVSISWGANWGDYDHDGDLDLFVSNGDLNPNCVPMANFYFENDGNTFREIGKLNGVGDYGIGRGSVAFDLENDGDLDLLVVAQEPVLPNYPVASVTRLFRNDGARGKWLKVALRGLKAEKNGIGSRVTVFSQGRQMIREIDGGGSSHLSQNSTIAHFGLGDVTTVDSVLVTWAGGKQQLLTNQPVNQLLVIEESARNASGTFPWWLFLSLVGLAVLGTYWWPRSKGGKE</sequence>
<evidence type="ECO:0000259" key="4">
    <source>
        <dbReference type="Pfam" id="PF07593"/>
    </source>
</evidence>
<feature type="chain" id="PRO_5037724670" evidence="3">
    <location>
        <begin position="19"/>
        <end position="563"/>
    </location>
</feature>
<dbReference type="InterPro" id="IPR013517">
    <property type="entry name" value="FG-GAP"/>
</dbReference>
<evidence type="ECO:0000256" key="2">
    <source>
        <dbReference type="SAM" id="Phobius"/>
    </source>
</evidence>
<dbReference type="InterPro" id="IPR028994">
    <property type="entry name" value="Integrin_alpha_N"/>
</dbReference>
<organism evidence="5 6">
    <name type="scientific">Neolewinella lacunae</name>
    <dbReference type="NCBI Taxonomy" id="1517758"/>
    <lineage>
        <taxon>Bacteria</taxon>
        <taxon>Pseudomonadati</taxon>
        <taxon>Bacteroidota</taxon>
        <taxon>Saprospiria</taxon>
        <taxon>Saprospirales</taxon>
        <taxon>Lewinellaceae</taxon>
        <taxon>Neolewinella</taxon>
    </lineage>
</organism>
<dbReference type="EMBL" id="JACSIT010000148">
    <property type="protein sequence ID" value="MBC6996063.1"/>
    <property type="molecule type" value="Genomic_DNA"/>
</dbReference>
<reference evidence="5" key="1">
    <citation type="submission" date="2020-08" db="EMBL/GenBank/DDBJ databases">
        <title>Lewinella bacteria from marine environments.</title>
        <authorList>
            <person name="Zhong Y."/>
        </authorList>
    </citation>
    <scope>NUCLEOTIDE SEQUENCE</scope>
    <source>
        <strain evidence="5">KCTC 42187</strain>
    </source>
</reference>
<dbReference type="InterPro" id="IPR011519">
    <property type="entry name" value="UnbV_ASPIC"/>
</dbReference>
<name>A0A923PRD1_9BACT</name>
<gene>
    <name evidence="5" type="ORF">H9S92_17975</name>
</gene>